<keyword evidence="1" id="KW-0812">Transmembrane</keyword>
<name>A0AAV4UC36_9ARAC</name>
<dbReference type="PANTHER" id="PTHR21608:SF7">
    <property type="entry name" value="KINESIN-LIKE PROTEIN CG14535"/>
    <property type="match status" value="1"/>
</dbReference>
<dbReference type="GO" id="GO:0003777">
    <property type="term" value="F:microtubule motor activity"/>
    <property type="evidence" value="ECO:0007669"/>
    <property type="project" value="InterPro"/>
</dbReference>
<comment type="caution">
    <text evidence="2">The sequence shown here is derived from an EMBL/GenBank/DDBJ whole genome shotgun (WGS) entry which is preliminary data.</text>
</comment>
<protein>
    <submittedName>
        <fullName evidence="2">Uncharacterized protein</fullName>
    </submittedName>
</protein>
<evidence type="ECO:0000313" key="3">
    <source>
        <dbReference type="Proteomes" id="UP001054837"/>
    </source>
</evidence>
<dbReference type="EMBL" id="BPLQ01011075">
    <property type="protein sequence ID" value="GIY55291.1"/>
    <property type="molecule type" value="Genomic_DNA"/>
</dbReference>
<accession>A0AAV4UC36</accession>
<dbReference type="Proteomes" id="UP001054837">
    <property type="component" value="Unassembled WGS sequence"/>
</dbReference>
<sequence length="159" mass="18044">MSQNKVKVKKPNYLFIPVLLNLIYRVALTQRQREAKLNEGTITLKLAKTKVQKTILNTLCQHHDLLYKLAHLKFQKRAAQRLNLSSKKRRRQHHHPDSEPPPFLTNFAEILRVSPPPVPPSLLRSVGRKENFSIGKVSCVVCFLLVVGSNVSSHGILGL</sequence>
<proteinExistence type="predicted"/>
<keyword evidence="1" id="KW-1133">Transmembrane helix</keyword>
<dbReference type="AlphaFoldDB" id="A0AAV4UC36"/>
<dbReference type="InterPro" id="IPR027640">
    <property type="entry name" value="Kinesin-like_fam"/>
</dbReference>
<dbReference type="GO" id="GO:0007018">
    <property type="term" value="P:microtubule-based movement"/>
    <property type="evidence" value="ECO:0007669"/>
    <property type="project" value="InterPro"/>
</dbReference>
<evidence type="ECO:0000313" key="2">
    <source>
        <dbReference type="EMBL" id="GIY55291.1"/>
    </source>
</evidence>
<dbReference type="PANTHER" id="PTHR21608">
    <property type="entry name" value="KINESIN-LIKE PROTEIN CG14535"/>
    <property type="match status" value="1"/>
</dbReference>
<gene>
    <name evidence="2" type="ORF">CDAR_578741</name>
</gene>
<organism evidence="2 3">
    <name type="scientific">Caerostris darwini</name>
    <dbReference type="NCBI Taxonomy" id="1538125"/>
    <lineage>
        <taxon>Eukaryota</taxon>
        <taxon>Metazoa</taxon>
        <taxon>Ecdysozoa</taxon>
        <taxon>Arthropoda</taxon>
        <taxon>Chelicerata</taxon>
        <taxon>Arachnida</taxon>
        <taxon>Araneae</taxon>
        <taxon>Araneomorphae</taxon>
        <taxon>Entelegynae</taxon>
        <taxon>Araneoidea</taxon>
        <taxon>Araneidae</taxon>
        <taxon>Caerostris</taxon>
    </lineage>
</organism>
<keyword evidence="1" id="KW-0472">Membrane</keyword>
<feature type="transmembrane region" description="Helical" evidence="1">
    <location>
        <begin position="137"/>
        <end position="157"/>
    </location>
</feature>
<evidence type="ECO:0000256" key="1">
    <source>
        <dbReference type="SAM" id="Phobius"/>
    </source>
</evidence>
<keyword evidence="3" id="KW-1185">Reference proteome</keyword>
<reference evidence="2 3" key="1">
    <citation type="submission" date="2021-06" db="EMBL/GenBank/DDBJ databases">
        <title>Caerostris darwini draft genome.</title>
        <authorList>
            <person name="Kono N."/>
            <person name="Arakawa K."/>
        </authorList>
    </citation>
    <scope>NUCLEOTIDE SEQUENCE [LARGE SCALE GENOMIC DNA]</scope>
</reference>